<evidence type="ECO:0000256" key="9">
    <source>
        <dbReference type="ARBA" id="ARBA00022737"/>
    </source>
</evidence>
<dbReference type="CDD" id="cd12914">
    <property type="entry name" value="PDC1_DGC_like"/>
    <property type="match status" value="1"/>
</dbReference>
<evidence type="ECO:0000313" key="18">
    <source>
        <dbReference type="EMBL" id="TCZ54287.1"/>
    </source>
</evidence>
<evidence type="ECO:0000256" key="2">
    <source>
        <dbReference type="ARBA" id="ARBA00004429"/>
    </source>
</evidence>
<dbReference type="InterPro" id="IPR035965">
    <property type="entry name" value="PAS-like_dom_sf"/>
</dbReference>
<dbReference type="NCBIfam" id="TIGR00229">
    <property type="entry name" value="sensory_box"/>
    <property type="match status" value="4"/>
</dbReference>
<evidence type="ECO:0000256" key="13">
    <source>
        <dbReference type="ARBA" id="ARBA00023136"/>
    </source>
</evidence>
<gene>
    <name evidence="18" type="ORF">EXY23_23560</name>
</gene>
<evidence type="ECO:0000256" key="4">
    <source>
        <dbReference type="ARBA" id="ARBA00022475"/>
    </source>
</evidence>
<evidence type="ECO:0000313" key="19">
    <source>
        <dbReference type="Proteomes" id="UP000295023"/>
    </source>
</evidence>
<protein>
    <recommendedName>
        <fullName evidence="3">histidine kinase</fullName>
        <ecNumber evidence="3">2.7.13.3</ecNumber>
    </recommendedName>
</protein>
<keyword evidence="9" id="KW-0677">Repeat</keyword>
<feature type="transmembrane region" description="Helical" evidence="14">
    <location>
        <begin position="12"/>
        <end position="36"/>
    </location>
</feature>
<dbReference type="PROSITE" id="PS50112">
    <property type="entry name" value="PAS"/>
    <property type="match status" value="2"/>
</dbReference>
<keyword evidence="6" id="KW-0597">Phosphoprotein</keyword>
<dbReference type="GO" id="GO:0000166">
    <property type="term" value="F:nucleotide binding"/>
    <property type="evidence" value="ECO:0007669"/>
    <property type="project" value="UniProtKB-KW"/>
</dbReference>
<evidence type="ECO:0000256" key="1">
    <source>
        <dbReference type="ARBA" id="ARBA00000085"/>
    </source>
</evidence>
<feature type="domain" description="PAC" evidence="17">
    <location>
        <begin position="569"/>
        <end position="622"/>
    </location>
</feature>
<feature type="domain" description="PAC" evidence="17">
    <location>
        <begin position="840"/>
        <end position="892"/>
    </location>
</feature>
<dbReference type="GO" id="GO:0005886">
    <property type="term" value="C:plasma membrane"/>
    <property type="evidence" value="ECO:0007669"/>
    <property type="project" value="UniProtKB-SubCell"/>
</dbReference>
<dbReference type="SUPFAM" id="SSF55874">
    <property type="entry name" value="ATPase domain of HSP90 chaperone/DNA topoisomerase II/histidine kinase"/>
    <property type="match status" value="1"/>
</dbReference>
<dbReference type="OrthoDB" id="9795133at2"/>
<comment type="caution">
    <text evidence="18">The sequence shown here is derived from an EMBL/GenBank/DDBJ whole genome shotgun (WGS) entry which is preliminary data.</text>
</comment>
<keyword evidence="11" id="KW-0418">Kinase</keyword>
<dbReference type="InterPro" id="IPR036890">
    <property type="entry name" value="HATPase_C_sf"/>
</dbReference>
<dbReference type="SMART" id="SM00091">
    <property type="entry name" value="PAS"/>
    <property type="match status" value="4"/>
</dbReference>
<dbReference type="InterPro" id="IPR004358">
    <property type="entry name" value="Sig_transdc_His_kin-like_C"/>
</dbReference>
<dbReference type="CDD" id="cd00082">
    <property type="entry name" value="HisKA"/>
    <property type="match status" value="1"/>
</dbReference>
<dbReference type="InterPro" id="IPR003594">
    <property type="entry name" value="HATPase_dom"/>
</dbReference>
<keyword evidence="4" id="KW-1003">Cell membrane</keyword>
<dbReference type="Proteomes" id="UP000295023">
    <property type="component" value="Unassembled WGS sequence"/>
</dbReference>
<proteinExistence type="predicted"/>
<feature type="domain" description="PAS" evidence="16">
    <location>
        <begin position="623"/>
        <end position="665"/>
    </location>
</feature>
<feature type="transmembrane region" description="Helical" evidence="14">
    <location>
        <begin position="283"/>
        <end position="305"/>
    </location>
</feature>
<dbReference type="GO" id="GO:0000155">
    <property type="term" value="F:phosphorelay sensor kinase activity"/>
    <property type="evidence" value="ECO:0007669"/>
    <property type="project" value="InterPro"/>
</dbReference>
<dbReference type="PROSITE" id="PS50109">
    <property type="entry name" value="HIS_KIN"/>
    <property type="match status" value="1"/>
</dbReference>
<feature type="domain" description="Histidine kinase" evidence="15">
    <location>
        <begin position="905"/>
        <end position="1125"/>
    </location>
</feature>
<dbReference type="SUPFAM" id="SSF55785">
    <property type="entry name" value="PYP-like sensor domain (PAS domain)"/>
    <property type="match status" value="4"/>
</dbReference>
<evidence type="ECO:0000256" key="10">
    <source>
        <dbReference type="ARBA" id="ARBA00022741"/>
    </source>
</evidence>
<evidence type="ECO:0000259" key="17">
    <source>
        <dbReference type="PROSITE" id="PS50113"/>
    </source>
</evidence>
<keyword evidence="8 14" id="KW-0812">Transmembrane</keyword>
<name>A0A4V2WJJ8_9PROT</name>
<reference evidence="18 19" key="1">
    <citation type="submission" date="2019-03" db="EMBL/GenBank/DDBJ databases">
        <title>Paracraurococcus aquatilis NE82 genome sequence.</title>
        <authorList>
            <person name="Zhao Y."/>
            <person name="Du Z."/>
        </authorList>
    </citation>
    <scope>NUCLEOTIDE SEQUENCE [LARGE SCALE GENOMIC DNA]</scope>
    <source>
        <strain evidence="18 19">NE82</strain>
    </source>
</reference>
<keyword evidence="7" id="KW-0808">Transferase</keyword>
<dbReference type="InterPro" id="IPR000700">
    <property type="entry name" value="PAS-assoc_C"/>
</dbReference>
<dbReference type="Gene3D" id="2.10.70.100">
    <property type="match status" value="2"/>
</dbReference>
<dbReference type="Pfam" id="PF00512">
    <property type="entry name" value="HisKA"/>
    <property type="match status" value="1"/>
</dbReference>
<keyword evidence="13 14" id="KW-0472">Membrane</keyword>
<dbReference type="InterPro" id="IPR003661">
    <property type="entry name" value="HisK_dim/P_dom"/>
</dbReference>
<dbReference type="PANTHER" id="PTHR43304">
    <property type="entry name" value="PHYTOCHROME-LIKE PROTEIN CPH1"/>
    <property type="match status" value="1"/>
</dbReference>
<dbReference type="Gene3D" id="3.30.565.10">
    <property type="entry name" value="Histidine kinase-like ATPase, C-terminal domain"/>
    <property type="match status" value="1"/>
</dbReference>
<dbReference type="FunFam" id="2.10.70.100:FF:000001">
    <property type="entry name" value="Sensory transduction histidine kinase"/>
    <property type="match status" value="1"/>
</dbReference>
<evidence type="ECO:0000256" key="12">
    <source>
        <dbReference type="ARBA" id="ARBA00022989"/>
    </source>
</evidence>
<accession>A0A4V2WJJ8</accession>
<keyword evidence="12 14" id="KW-1133">Transmembrane helix</keyword>
<dbReference type="PANTHER" id="PTHR43304:SF1">
    <property type="entry name" value="PAC DOMAIN-CONTAINING PROTEIN"/>
    <property type="match status" value="1"/>
</dbReference>
<dbReference type="SUPFAM" id="SSF47384">
    <property type="entry name" value="Homodimeric domain of signal transducing histidine kinase"/>
    <property type="match status" value="1"/>
</dbReference>
<dbReference type="EC" id="2.7.13.3" evidence="3"/>
<dbReference type="InterPro" id="IPR005467">
    <property type="entry name" value="His_kinase_dom"/>
</dbReference>
<dbReference type="RefSeq" id="WP_132295703.1">
    <property type="nucleotide sequence ID" value="NZ_SKBM01000033.1"/>
</dbReference>
<dbReference type="Gene3D" id="6.10.340.10">
    <property type="match status" value="1"/>
</dbReference>
<evidence type="ECO:0000256" key="11">
    <source>
        <dbReference type="ARBA" id="ARBA00022777"/>
    </source>
</evidence>
<evidence type="ECO:0000259" key="16">
    <source>
        <dbReference type="PROSITE" id="PS50112"/>
    </source>
</evidence>
<evidence type="ECO:0000256" key="8">
    <source>
        <dbReference type="ARBA" id="ARBA00022692"/>
    </source>
</evidence>
<sequence>MVPSHPPLRVILAAAFGGIALLAALATSLLAGNAAARRVGANQLAMLDTTAVRFAERLDHDMAARWRDVRIATGLAVMRDPDSTPEQRRAILRQLQDTYADYALLAFVAPDGRVVADSRQLLEGQDTSGRPFVREAMRRPVVEDVHDALMLAGKLGAGRQLRLLDLAAPVHAPDGRLVGVVAAHLNWDWAEGLVGMRRPTEPEILILSRSGEVLLGPPALLGRRLDPGALRLGPADFPDGTGFLAATQPTQGHQDYPGLGWQVVARRPAALALAPAAALRRDILLYGLGASLLAALLGWFAASWLSRPLRTLAEAAARQQREGGRDPLPPGTGYAEAVMLARAFDGLLGDCRRSEAALAESEQRLRLAQRAGQIGAYEWDIRADTGRATREYAALHGLPLPESEPTWAGRHENWLSRLHPEDRPRLRERLRRILAEAGPYALEYRILLPDGRTRWLHDRGEVFTDAEGRPVRAIGAVRDITGRRAAEDALREGETRLRLAQEAAGIGSWDLDLRTGRQVWSERQFALFGLDPALPTPDLPAWLHLLHPEDRPALLAERDAALAREDGLLCTEFRIRRASDGAERRLSATGRILRDVDGRPVRMIGVNRDVTEEREREEQLRAREAEARAMLQANPIGVLRGDVHGRILEANDALLRIAGRSRAELETGSLRWDSLTPPEWLPADAAAIAEARERGVCRPYEKEYLRPDGSRVPILVGYALLGEAREESVAFILDLTDRKRAETALLADKAALERAVAERTAELAAHERELRRIYDRTPTPFHSVDAEGRLVRVSDEWLGFLGYRREAVLGHRIAEFMPPESAARWERAFAGLKTSRDEVREVEYRMRRADGQMVDVLLRARAEHDERGAFHRSYSALFDMTERNRAEARLREAQKLEALGRIAGGVAHDFNNLLQVLTGALQLLGQNADRPERVQRYAGVAMQAAGRGAELTRRMLAFARQDQLQAGPVALPEMLRDMETLLHGPLGADIRLEIAAPAGLPPVRADRMQLELVLFNLALNARDAMPRGGSLCLDAAPEHLAVANAPGLAPGDYVRIRVRDTGAGMDAETLARATEPFFTTKDTGQGSGLGLSMAHGFAAQSGGALRIESAPSQGTTVTLWLPEALPGPLAMAAT</sequence>
<dbReference type="PROSITE" id="PS50113">
    <property type="entry name" value="PAC"/>
    <property type="match status" value="3"/>
</dbReference>
<dbReference type="InterPro" id="IPR013655">
    <property type="entry name" value="PAS_fold_3"/>
</dbReference>
<dbReference type="PRINTS" id="PR00344">
    <property type="entry name" value="BCTRLSENSOR"/>
</dbReference>
<dbReference type="Gene3D" id="3.30.450.20">
    <property type="entry name" value="PAS domain"/>
    <property type="match status" value="5"/>
</dbReference>
<dbReference type="InterPro" id="IPR001610">
    <property type="entry name" value="PAC"/>
</dbReference>
<feature type="domain" description="PAS" evidence="16">
    <location>
        <begin position="766"/>
        <end position="821"/>
    </location>
</feature>
<dbReference type="SMART" id="SM00086">
    <property type="entry name" value="PAC"/>
    <property type="match status" value="4"/>
</dbReference>
<dbReference type="SMART" id="SM00387">
    <property type="entry name" value="HATPase_c"/>
    <property type="match status" value="1"/>
</dbReference>
<dbReference type="InterPro" id="IPR000014">
    <property type="entry name" value="PAS"/>
</dbReference>
<keyword evidence="10" id="KW-0547">Nucleotide-binding</keyword>
<dbReference type="CDD" id="cd00130">
    <property type="entry name" value="PAS"/>
    <property type="match status" value="4"/>
</dbReference>
<dbReference type="SMART" id="SM00388">
    <property type="entry name" value="HisKA"/>
    <property type="match status" value="1"/>
</dbReference>
<comment type="subcellular location">
    <subcellularLocation>
        <location evidence="2">Cell inner membrane</location>
        <topology evidence="2">Multi-pass membrane protein</topology>
    </subcellularLocation>
</comment>
<dbReference type="InterPro" id="IPR036097">
    <property type="entry name" value="HisK_dim/P_sf"/>
</dbReference>
<evidence type="ECO:0000256" key="3">
    <source>
        <dbReference type="ARBA" id="ARBA00012438"/>
    </source>
</evidence>
<dbReference type="AlphaFoldDB" id="A0A4V2WJJ8"/>
<dbReference type="InterPro" id="IPR052162">
    <property type="entry name" value="Sensor_kinase/Photoreceptor"/>
</dbReference>
<dbReference type="Pfam" id="PF08447">
    <property type="entry name" value="PAS_3"/>
    <property type="match status" value="2"/>
</dbReference>
<comment type="catalytic activity">
    <reaction evidence="1">
        <text>ATP + protein L-histidine = ADP + protein N-phospho-L-histidine.</text>
        <dbReference type="EC" id="2.7.13.3"/>
    </reaction>
</comment>
<dbReference type="EMBL" id="SKBM01000033">
    <property type="protein sequence ID" value="TCZ54287.1"/>
    <property type="molecule type" value="Genomic_DNA"/>
</dbReference>
<dbReference type="Pfam" id="PF13426">
    <property type="entry name" value="PAS_9"/>
    <property type="match status" value="2"/>
</dbReference>
<evidence type="ECO:0000256" key="5">
    <source>
        <dbReference type="ARBA" id="ARBA00022519"/>
    </source>
</evidence>
<organism evidence="18 19">
    <name type="scientific">Roseicella aquatilis</name>
    <dbReference type="NCBI Taxonomy" id="2527868"/>
    <lineage>
        <taxon>Bacteria</taxon>
        <taxon>Pseudomonadati</taxon>
        <taxon>Pseudomonadota</taxon>
        <taxon>Alphaproteobacteria</taxon>
        <taxon>Acetobacterales</taxon>
        <taxon>Roseomonadaceae</taxon>
        <taxon>Roseicella</taxon>
    </lineage>
</organism>
<evidence type="ECO:0000256" key="7">
    <source>
        <dbReference type="ARBA" id="ARBA00022679"/>
    </source>
</evidence>
<evidence type="ECO:0000256" key="14">
    <source>
        <dbReference type="SAM" id="Phobius"/>
    </source>
</evidence>
<evidence type="ECO:0000259" key="15">
    <source>
        <dbReference type="PROSITE" id="PS50109"/>
    </source>
</evidence>
<evidence type="ECO:0000256" key="6">
    <source>
        <dbReference type="ARBA" id="ARBA00022553"/>
    </source>
</evidence>
<feature type="domain" description="PAC" evidence="17">
    <location>
        <begin position="440"/>
        <end position="492"/>
    </location>
</feature>
<dbReference type="Gene3D" id="1.10.287.130">
    <property type="match status" value="1"/>
</dbReference>
<keyword evidence="5" id="KW-0997">Cell inner membrane</keyword>
<keyword evidence="19" id="KW-1185">Reference proteome</keyword>
<dbReference type="Pfam" id="PF02518">
    <property type="entry name" value="HATPase_c"/>
    <property type="match status" value="1"/>
</dbReference>